<sequence length="396" mass="44923">MDAKQTLEVFDNLADILEKEIQRDIDTNIKSQNLIKDGDVRTYNKTEACSALGRIDPRSLPNLCKKIGIELGRRLNLHEINLLRDELYEKTRSKNVLDKAVVYAISNLKGGVGKTTVTATLATGLCTEIFDYKFRVAVLDLDPQGSLTSILLPNQSMSEVFTIGDLLNNNYTLDENESFDDFVYDCCLETQTDNLKIIPIKPSDRSYITNAITRQKEAEDKGEKYVAYYDLQRIVDSLSDKFDCILIDTPPNFEVLNLSAHYIADSVIVPIKPSEIDRMSTSKYFSFLRDVYRVLIDLGHTGYKHVNILPVDVDENSLSQERLAGKIKNVSTYNCFSTTNFSHSEAVNVCNEYHKTIFNYSPSEYPSTRKTIERIQSTANLLVVALAEQIINYKKK</sequence>
<feature type="domain" description="AAA" evidence="1">
    <location>
        <begin position="102"/>
        <end position="278"/>
    </location>
</feature>
<gene>
    <name evidence="2" type="ORF">HWA77_10645</name>
</gene>
<comment type="caution">
    <text evidence="2">The sequence shown here is derived from an EMBL/GenBank/DDBJ whole genome shotgun (WGS) entry which is preliminary data.</text>
</comment>
<name>A0A850QZE5_PHODD</name>
<dbReference type="Gene3D" id="3.40.50.300">
    <property type="entry name" value="P-loop containing nucleotide triphosphate hydrolases"/>
    <property type="match status" value="1"/>
</dbReference>
<dbReference type="PANTHER" id="PTHR13696">
    <property type="entry name" value="P-LOOP CONTAINING NUCLEOSIDE TRIPHOSPHATE HYDROLASE"/>
    <property type="match status" value="1"/>
</dbReference>
<reference evidence="2 3" key="1">
    <citation type="submission" date="2020-06" db="EMBL/GenBank/DDBJ databases">
        <title>Photobacterium damselae subsp. damselae comparative genomics.</title>
        <authorList>
            <person name="Osorio C.R."/>
        </authorList>
    </citation>
    <scope>NUCLEOTIDE SEQUENCE [LARGE SCALE GENOMIC DNA]</scope>
    <source>
        <strain evidence="2 3">TW250/03</strain>
    </source>
</reference>
<dbReference type="InterPro" id="IPR025669">
    <property type="entry name" value="AAA_dom"/>
</dbReference>
<evidence type="ECO:0000313" key="2">
    <source>
        <dbReference type="EMBL" id="NVP00669.1"/>
    </source>
</evidence>
<protein>
    <submittedName>
        <fullName evidence="2">ParA family protein</fullName>
    </submittedName>
</protein>
<dbReference type="PANTHER" id="PTHR13696:SF52">
    <property type="entry name" value="PARA FAMILY PROTEIN CT_582"/>
    <property type="match status" value="1"/>
</dbReference>
<dbReference type="AlphaFoldDB" id="A0A850QZE5"/>
<organism evidence="2 3">
    <name type="scientific">Photobacterium damselae subsp. damselae</name>
    <name type="common">Listonella damsela</name>
    <dbReference type="NCBI Taxonomy" id="85581"/>
    <lineage>
        <taxon>Bacteria</taxon>
        <taxon>Pseudomonadati</taxon>
        <taxon>Pseudomonadota</taxon>
        <taxon>Gammaproteobacteria</taxon>
        <taxon>Vibrionales</taxon>
        <taxon>Vibrionaceae</taxon>
        <taxon>Photobacterium</taxon>
    </lineage>
</organism>
<dbReference type="Proteomes" id="UP000533429">
    <property type="component" value="Unassembled WGS sequence"/>
</dbReference>
<dbReference type="InterPro" id="IPR027417">
    <property type="entry name" value="P-loop_NTPase"/>
</dbReference>
<proteinExistence type="predicted"/>
<accession>A0A850QZE5</accession>
<evidence type="ECO:0000313" key="3">
    <source>
        <dbReference type="Proteomes" id="UP000533429"/>
    </source>
</evidence>
<dbReference type="InterPro" id="IPR050678">
    <property type="entry name" value="DNA_Partitioning_ATPase"/>
</dbReference>
<dbReference type="SUPFAM" id="SSF52540">
    <property type="entry name" value="P-loop containing nucleoside triphosphate hydrolases"/>
    <property type="match status" value="1"/>
</dbReference>
<dbReference type="CDD" id="cd02042">
    <property type="entry name" value="ParAB_family"/>
    <property type="match status" value="1"/>
</dbReference>
<dbReference type="Pfam" id="PF13614">
    <property type="entry name" value="AAA_31"/>
    <property type="match status" value="1"/>
</dbReference>
<evidence type="ECO:0000259" key="1">
    <source>
        <dbReference type="Pfam" id="PF13614"/>
    </source>
</evidence>
<dbReference type="EMBL" id="JABXOR010000670">
    <property type="protein sequence ID" value="NVP00669.1"/>
    <property type="molecule type" value="Genomic_DNA"/>
</dbReference>